<dbReference type="KEGG" id="pbor:BSF38_02837"/>
<dbReference type="Proteomes" id="UP000186309">
    <property type="component" value="Chromosome"/>
</dbReference>
<accession>A0A1U7CR23</accession>
<dbReference type="EMBL" id="CP019082">
    <property type="protein sequence ID" value="APW61323.1"/>
    <property type="molecule type" value="Genomic_DNA"/>
</dbReference>
<dbReference type="InterPro" id="IPR002559">
    <property type="entry name" value="Transposase_11"/>
</dbReference>
<name>A0A1U7CR23_9BACT</name>
<dbReference type="Pfam" id="PF01609">
    <property type="entry name" value="DDE_Tnp_1"/>
    <property type="match status" value="1"/>
</dbReference>
<proteinExistence type="predicted"/>
<dbReference type="GO" id="GO:0004803">
    <property type="term" value="F:transposase activity"/>
    <property type="evidence" value="ECO:0007669"/>
    <property type="project" value="InterPro"/>
</dbReference>
<organism evidence="2 3">
    <name type="scientific">Paludisphaera borealis</name>
    <dbReference type="NCBI Taxonomy" id="1387353"/>
    <lineage>
        <taxon>Bacteria</taxon>
        <taxon>Pseudomonadati</taxon>
        <taxon>Planctomycetota</taxon>
        <taxon>Planctomycetia</taxon>
        <taxon>Isosphaerales</taxon>
        <taxon>Isosphaeraceae</taxon>
        <taxon>Paludisphaera</taxon>
    </lineage>
</organism>
<gene>
    <name evidence="2" type="ORF">BSF38_02837</name>
</gene>
<evidence type="ECO:0000259" key="1">
    <source>
        <dbReference type="Pfam" id="PF01609"/>
    </source>
</evidence>
<reference evidence="3" key="1">
    <citation type="submission" date="2016-12" db="EMBL/GenBank/DDBJ databases">
        <title>Comparative genomics of four Isosphaeraceae planctomycetes: a common pool of plasmids and glycoside hydrolase genes.</title>
        <authorList>
            <person name="Ivanova A."/>
        </authorList>
    </citation>
    <scope>NUCLEOTIDE SEQUENCE [LARGE SCALE GENOMIC DNA]</scope>
    <source>
        <strain evidence="3">PX4</strain>
    </source>
</reference>
<dbReference type="NCBIfam" id="NF033579">
    <property type="entry name" value="transpos_IS5_2"/>
    <property type="match status" value="1"/>
</dbReference>
<dbReference type="GO" id="GO:0006313">
    <property type="term" value="P:DNA transposition"/>
    <property type="evidence" value="ECO:0007669"/>
    <property type="project" value="InterPro"/>
</dbReference>
<dbReference type="OrthoDB" id="258443at2"/>
<evidence type="ECO:0000313" key="2">
    <source>
        <dbReference type="EMBL" id="APW61323.1"/>
    </source>
</evidence>
<dbReference type="RefSeq" id="WP_099091980.1">
    <property type="nucleotide sequence ID" value="NZ_CP019082.1"/>
</dbReference>
<sequence length="306" mass="35085">MSKSPLRVFQVAYEAACRALPAHRHQFSPKKFTQPQLLACLVLKEFLRLDYRGLAAHLADHADLRDRIGLTVVPHFTTFQKAAQRLLASVPGRRMFDAVLDRARQDGTLKRRVPLAAVDGTGMESRHVSRYYAKRRSAGDSDPARTYAHYPKVVFVVDCKSHMILSAVPGRGPASDLVQFGRAWTQAVRRARIDTLLADADFDAERVHRAVRSHGVRTIIPPKRGRPTDKPPTGWWRRVMKQRFARLKRKYGQRWQVETVNSMLKRRLGSALRARKHPTQCREIVLRAITHNVMIVRLRVFYRATT</sequence>
<dbReference type="GO" id="GO:0003677">
    <property type="term" value="F:DNA binding"/>
    <property type="evidence" value="ECO:0007669"/>
    <property type="project" value="InterPro"/>
</dbReference>
<feature type="domain" description="Transposase IS4-like" evidence="1">
    <location>
        <begin position="116"/>
        <end position="292"/>
    </location>
</feature>
<evidence type="ECO:0000313" key="3">
    <source>
        <dbReference type="Proteomes" id="UP000186309"/>
    </source>
</evidence>
<dbReference type="InterPro" id="IPR053520">
    <property type="entry name" value="Transposase_Tn903"/>
</dbReference>
<protein>
    <recommendedName>
        <fullName evidence="1">Transposase IS4-like domain-containing protein</fullName>
    </recommendedName>
</protein>
<dbReference type="AlphaFoldDB" id="A0A1U7CR23"/>
<keyword evidence="3" id="KW-1185">Reference proteome</keyword>